<dbReference type="Proteomes" id="UP000612680">
    <property type="component" value="Chromosome"/>
</dbReference>
<name>A0ABX7I2N3_9BACT</name>
<evidence type="ECO:0000313" key="2">
    <source>
        <dbReference type="Proteomes" id="UP000612680"/>
    </source>
</evidence>
<sequence>MLKIEIKEHQRNIDEPSSLTKILVVNSIEDVYSYYSEHRKHRSGRLSDENVIEELFKYTPKQIRLFLDEITFSIDLSTEQVFYADISILCRAKENEPSLTASVIFQTDFVNWNKPYSIAEMAEEISLIITSDNNPMYKYFEYDDEIITNGFGFVLGYINEDSTIFELETEIQEYIENLIDRAISSISNRLYPDVLLTSFIFPEPIKTSCKQYLVYFAQFLADLGVDASTEIKEDAHGTLFKIIPKDKDASLEQIRDALSIYLNAPTADNLVLIQKETNYDISVMQWQANILHLQSHLLITNSLLQLKDATIEQLKLSNYQYENMIKARPAIENVKEGGEEEVIKGVLSVTKYEGQGFSINLPEILRIMKRKLFRESNA</sequence>
<gene>
    <name evidence="1" type="ORF">HWI92_00475</name>
</gene>
<accession>A0ABX7I2N3</accession>
<dbReference type="RefSeq" id="WP_204660255.1">
    <property type="nucleotide sequence ID" value="NZ_CP056775.1"/>
</dbReference>
<protein>
    <submittedName>
        <fullName evidence="1">Uncharacterized protein</fullName>
    </submittedName>
</protein>
<reference evidence="1 2" key="1">
    <citation type="submission" date="2020-06" db="EMBL/GenBank/DDBJ databases">
        <title>Dyadobacter sandarakinus sp. nov., isolated from the soil of the Arctic Yellow River Station.</title>
        <authorList>
            <person name="Zhang Y."/>
            <person name="Peng F."/>
        </authorList>
    </citation>
    <scope>NUCLEOTIDE SEQUENCE [LARGE SCALE GENOMIC DNA]</scope>
    <source>
        <strain evidence="1 2">Q3-56</strain>
    </source>
</reference>
<evidence type="ECO:0000313" key="1">
    <source>
        <dbReference type="EMBL" id="QRQ99492.1"/>
    </source>
</evidence>
<keyword evidence="2" id="KW-1185">Reference proteome</keyword>
<organism evidence="1 2">
    <name type="scientific">Dyadobacter sandarakinus</name>
    <dbReference type="NCBI Taxonomy" id="2747268"/>
    <lineage>
        <taxon>Bacteria</taxon>
        <taxon>Pseudomonadati</taxon>
        <taxon>Bacteroidota</taxon>
        <taxon>Cytophagia</taxon>
        <taxon>Cytophagales</taxon>
        <taxon>Spirosomataceae</taxon>
        <taxon>Dyadobacter</taxon>
    </lineage>
</organism>
<dbReference type="EMBL" id="CP056775">
    <property type="protein sequence ID" value="QRQ99492.1"/>
    <property type="molecule type" value="Genomic_DNA"/>
</dbReference>
<proteinExistence type="predicted"/>